<evidence type="ECO:0000313" key="3">
    <source>
        <dbReference type="EMBL" id="KAF2192813.1"/>
    </source>
</evidence>
<dbReference type="InterPro" id="IPR058525">
    <property type="entry name" value="DUF8212"/>
</dbReference>
<keyword evidence="4" id="KW-1185">Reference proteome</keyword>
<dbReference type="PANTHER" id="PTHR10622">
    <property type="entry name" value="HET DOMAIN-CONTAINING PROTEIN"/>
    <property type="match status" value="1"/>
</dbReference>
<dbReference type="OrthoDB" id="674604at2759"/>
<keyword evidence="1" id="KW-0472">Membrane</keyword>
<evidence type="ECO:0000256" key="1">
    <source>
        <dbReference type="SAM" id="Phobius"/>
    </source>
</evidence>
<dbReference type="PANTHER" id="PTHR10622:SF10">
    <property type="entry name" value="HET DOMAIN-CONTAINING PROTEIN"/>
    <property type="match status" value="1"/>
</dbReference>
<organism evidence="3 4">
    <name type="scientific">Zopfia rhizophila CBS 207.26</name>
    <dbReference type="NCBI Taxonomy" id="1314779"/>
    <lineage>
        <taxon>Eukaryota</taxon>
        <taxon>Fungi</taxon>
        <taxon>Dikarya</taxon>
        <taxon>Ascomycota</taxon>
        <taxon>Pezizomycotina</taxon>
        <taxon>Dothideomycetes</taxon>
        <taxon>Dothideomycetes incertae sedis</taxon>
        <taxon>Zopfiaceae</taxon>
        <taxon>Zopfia</taxon>
    </lineage>
</organism>
<dbReference type="Pfam" id="PF26640">
    <property type="entry name" value="DUF8212"/>
    <property type="match status" value="1"/>
</dbReference>
<keyword evidence="1" id="KW-1133">Transmembrane helix</keyword>
<dbReference type="Proteomes" id="UP000800200">
    <property type="component" value="Unassembled WGS sequence"/>
</dbReference>
<protein>
    <recommendedName>
        <fullName evidence="2">DUF8212 domain-containing protein</fullName>
    </recommendedName>
</protein>
<dbReference type="AlphaFoldDB" id="A0A6A6EP62"/>
<evidence type="ECO:0000259" key="2">
    <source>
        <dbReference type="Pfam" id="PF26640"/>
    </source>
</evidence>
<feature type="transmembrane region" description="Helical" evidence="1">
    <location>
        <begin position="114"/>
        <end position="131"/>
    </location>
</feature>
<name>A0A6A6EP62_9PEZI</name>
<feature type="domain" description="DUF8212" evidence="2">
    <location>
        <begin position="135"/>
        <end position="158"/>
    </location>
</feature>
<evidence type="ECO:0000313" key="4">
    <source>
        <dbReference type="Proteomes" id="UP000800200"/>
    </source>
</evidence>
<dbReference type="EMBL" id="ML994615">
    <property type="protein sequence ID" value="KAF2192813.1"/>
    <property type="molecule type" value="Genomic_DNA"/>
</dbReference>
<reference evidence="3" key="1">
    <citation type="journal article" date="2020" name="Stud. Mycol.">
        <title>101 Dothideomycetes genomes: a test case for predicting lifestyles and emergence of pathogens.</title>
        <authorList>
            <person name="Haridas S."/>
            <person name="Albert R."/>
            <person name="Binder M."/>
            <person name="Bloem J."/>
            <person name="Labutti K."/>
            <person name="Salamov A."/>
            <person name="Andreopoulos B."/>
            <person name="Baker S."/>
            <person name="Barry K."/>
            <person name="Bills G."/>
            <person name="Bluhm B."/>
            <person name="Cannon C."/>
            <person name="Castanera R."/>
            <person name="Culley D."/>
            <person name="Daum C."/>
            <person name="Ezra D."/>
            <person name="Gonzalez J."/>
            <person name="Henrissat B."/>
            <person name="Kuo A."/>
            <person name="Liang C."/>
            <person name="Lipzen A."/>
            <person name="Lutzoni F."/>
            <person name="Magnuson J."/>
            <person name="Mondo S."/>
            <person name="Nolan M."/>
            <person name="Ohm R."/>
            <person name="Pangilinan J."/>
            <person name="Park H.-J."/>
            <person name="Ramirez L."/>
            <person name="Alfaro M."/>
            <person name="Sun H."/>
            <person name="Tritt A."/>
            <person name="Yoshinaga Y."/>
            <person name="Zwiers L.-H."/>
            <person name="Turgeon B."/>
            <person name="Goodwin S."/>
            <person name="Spatafora J."/>
            <person name="Crous P."/>
            <person name="Grigoriev I."/>
        </authorList>
    </citation>
    <scope>NUCLEOTIDE SEQUENCE</scope>
    <source>
        <strain evidence="3">CBS 207.26</strain>
    </source>
</reference>
<gene>
    <name evidence="3" type="ORF">K469DRAFT_621484</name>
</gene>
<proteinExistence type="predicted"/>
<accession>A0A6A6EP62</accession>
<keyword evidence="1" id="KW-0812">Transmembrane</keyword>
<sequence length="437" mass="49732">MYHWYQEAEVCYAYLADVPRDAIDHLTKPADSNFSESRWFTRGWTLQELIAPSTVIFLDREWQEIGTKSSMQEIISETTGISVGILLGDDIGLASVAQRMSWASKMKTTRVEDLAYCLMGIFGIYMPMLYGEGERAFVRLQEEIMKISDDHSLFAWKLKSEEEHGGLLATSPAAFTQSGNIVQIKPSDTIGNPLATSSKRIHLSVHLLNRGQQGLGLAILNCTENKKDHLRIAIYVRDISLARKYFSRERSDKLELLDTTVFNLLKYPLETICVQRGSLTRKGKRSDVEKYAVKLMGTKEHSTALSGVHQHLRWDPSNTLVIPITPITDGVFDRVLVLCKDGTWFELSLKKCGKLVLANIRTSSVSSQSLDIYREPEHESDRITQKFNDERHLEVMIKKQIHQTHEQNCLVHVVEIIYHSPWSSSEAAMWHDHIALV</sequence>